<organism evidence="2 3">
    <name type="scientific">Muraenolepis orangiensis</name>
    <name type="common">Patagonian moray cod</name>
    <dbReference type="NCBI Taxonomy" id="630683"/>
    <lineage>
        <taxon>Eukaryota</taxon>
        <taxon>Metazoa</taxon>
        <taxon>Chordata</taxon>
        <taxon>Craniata</taxon>
        <taxon>Vertebrata</taxon>
        <taxon>Euteleostomi</taxon>
        <taxon>Actinopterygii</taxon>
        <taxon>Neopterygii</taxon>
        <taxon>Teleostei</taxon>
        <taxon>Neoteleostei</taxon>
        <taxon>Acanthomorphata</taxon>
        <taxon>Zeiogadaria</taxon>
        <taxon>Gadariae</taxon>
        <taxon>Gadiformes</taxon>
        <taxon>Muraenolepidoidei</taxon>
        <taxon>Muraenolepididae</taxon>
        <taxon>Muraenolepis</taxon>
    </lineage>
</organism>
<comment type="similarity">
    <text evidence="1">Belongs to the PC-esterase family.</text>
</comment>
<name>A0A9Q0DDL1_9TELE</name>
<sequence>MAFVGQKPTALLLHNKCVVVIGDSIQRSVYKDIVLLLQRETFLSPSQLCSKGEVTFESDALVEGGCLANMNNGTDYREVRQFRSRHHLVRFYFVTRVFSRYMRSVLDDLRRGPTPDLVVVNSCVWDISRYKTVWAEDYKKDLHLFFGGLKEVLPQETLVVWNLSMPLGHKILGGFLTPELSHKAAQLRSDVVEANFCSSQVACSYGADVLDLHYSFRLSLQQRVRDGVHWNAIAHRRMTSLLLRHAADSWGVRLPAPAPPPPSRHGPPSAVAAAKASGVLHMMGFNPGTKAPKHRIRDTQPREWLAYSQNHRPTAAPTVFQSDRSSAHLHHLPAHPRLVMRNRHARKAYAPYDQQRPSHSPSRKHIYI</sequence>
<reference evidence="2" key="1">
    <citation type="submission" date="2022-07" db="EMBL/GenBank/DDBJ databases">
        <title>Chromosome-level genome of Muraenolepis orangiensis.</title>
        <authorList>
            <person name="Kim J."/>
        </authorList>
    </citation>
    <scope>NUCLEOTIDE SEQUENCE</scope>
    <source>
        <strain evidence="2">KU_S4_2022</strain>
        <tissue evidence="2">Muscle</tissue>
    </source>
</reference>
<dbReference type="OrthoDB" id="9975373at2759"/>
<dbReference type="AlphaFoldDB" id="A0A9Q0DDL1"/>
<gene>
    <name evidence="2" type="ORF">NHX12_014352</name>
</gene>
<dbReference type="EMBL" id="JANIIK010000118">
    <property type="protein sequence ID" value="KAJ3585633.1"/>
    <property type="molecule type" value="Genomic_DNA"/>
</dbReference>
<dbReference type="Gene3D" id="3.40.50.1110">
    <property type="entry name" value="SGNH hydrolase"/>
    <property type="match status" value="1"/>
</dbReference>
<dbReference type="PANTHER" id="PTHR14469">
    <property type="entry name" value="SARCOMA ANTIGEN NY-SAR-23"/>
    <property type="match status" value="1"/>
</dbReference>
<evidence type="ECO:0008006" key="4">
    <source>
        <dbReference type="Google" id="ProtNLM"/>
    </source>
</evidence>
<accession>A0A9Q0DDL1</accession>
<dbReference type="SUPFAM" id="SSF52266">
    <property type="entry name" value="SGNH hydrolase"/>
    <property type="match status" value="1"/>
</dbReference>
<comment type="caution">
    <text evidence="2">The sequence shown here is derived from an EMBL/GenBank/DDBJ whole genome shotgun (WGS) entry which is preliminary data.</text>
</comment>
<dbReference type="Proteomes" id="UP001148018">
    <property type="component" value="Unassembled WGS sequence"/>
</dbReference>
<evidence type="ECO:0000256" key="1">
    <source>
        <dbReference type="ARBA" id="ARBA00037957"/>
    </source>
</evidence>
<proteinExistence type="inferred from homology"/>
<evidence type="ECO:0000313" key="3">
    <source>
        <dbReference type="Proteomes" id="UP001148018"/>
    </source>
</evidence>
<dbReference type="InterPro" id="IPR036514">
    <property type="entry name" value="SGNH_hydro_sf"/>
</dbReference>
<keyword evidence="3" id="KW-1185">Reference proteome</keyword>
<protein>
    <recommendedName>
        <fullName evidence="4">Family with sequence similarity 113</fullName>
    </recommendedName>
</protein>
<evidence type="ECO:0000313" key="2">
    <source>
        <dbReference type="EMBL" id="KAJ3585633.1"/>
    </source>
</evidence>
<dbReference type="PANTHER" id="PTHR14469:SF0">
    <property type="entry name" value="FAMILY WITH SEQUENCE SIMILARITY 113"/>
    <property type="match status" value="1"/>
</dbReference>